<keyword evidence="6 8" id="KW-0408">Iron</keyword>
<evidence type="ECO:0000256" key="5">
    <source>
        <dbReference type="ARBA" id="ARBA00023002"/>
    </source>
</evidence>
<dbReference type="Pfam" id="PF00067">
    <property type="entry name" value="p450"/>
    <property type="match status" value="1"/>
</dbReference>
<feature type="transmembrane region" description="Helical" evidence="10">
    <location>
        <begin position="12"/>
        <end position="33"/>
    </location>
</feature>
<dbReference type="PANTHER" id="PTHR46206:SF1">
    <property type="entry name" value="P450, PUTATIVE (EUROFUNG)-RELATED"/>
    <property type="match status" value="1"/>
</dbReference>
<dbReference type="PANTHER" id="PTHR46206">
    <property type="entry name" value="CYTOCHROME P450"/>
    <property type="match status" value="1"/>
</dbReference>
<keyword evidence="12" id="KW-1185">Reference proteome</keyword>
<dbReference type="InterPro" id="IPR036396">
    <property type="entry name" value="Cyt_P450_sf"/>
</dbReference>
<comment type="similarity">
    <text evidence="2 9">Belongs to the cytochrome P450 family.</text>
</comment>
<evidence type="ECO:0000256" key="4">
    <source>
        <dbReference type="ARBA" id="ARBA00022723"/>
    </source>
</evidence>
<sequence>MLQDSVSTSQLTLSAGSLLIAYAFFSIVVLPLITPHSKYVNSQTWVGIKKQWFARYRAGFETLKNTRGMVMEGTEYLKKGQSFVLPQFSSEPLVILPASKLQEVMSLRDDQIDHQTINNESIAQVHTIGPFGEGPHIDIVRRQLTRKLPTLTTDVYDELVRAMHNEWPATKDEFVSVKAYDTCMKIVSRAANRVFCGTNLCRTPEFLEATRLYAVAVFKTGGIMRLFPKWMHPIVAPILKRDVDKYRDICKRIALPEIHARLKHLQSSSKDLNYTEPNDALQWLLRDSVQLAKTDPHELDDEVIVRRLLVLNMVAIHTTSMVTTNTLLDIYGSSESATFIAGLREECERVLAEYDGVWTKDAVNKLVRVDSAIRETMRISSLGDLNLKRVIKDPKGITLSDGQHIPAGVRIAWATHDVHQDPTTYPERPTEFDAFRFSRPREEYLERVQAGEDAERLQKVLEQKNTALIAVGNDWLSFGHGRHACPGRFFASQEMKLMLAHIVMNYEIKVDGGRPPNMLINGSSIPSQEAELQVRLRQ</sequence>
<evidence type="ECO:0000256" key="10">
    <source>
        <dbReference type="SAM" id="Phobius"/>
    </source>
</evidence>
<dbReference type="PRINTS" id="PR00465">
    <property type="entry name" value="EP450IV"/>
</dbReference>
<keyword evidence="7 9" id="KW-0503">Monooxygenase</keyword>
<dbReference type="Gene3D" id="1.10.630.10">
    <property type="entry name" value="Cytochrome P450"/>
    <property type="match status" value="1"/>
</dbReference>
<dbReference type="Proteomes" id="UP001056384">
    <property type="component" value="Chromosome 2"/>
</dbReference>
<evidence type="ECO:0000256" key="7">
    <source>
        <dbReference type="ARBA" id="ARBA00023033"/>
    </source>
</evidence>
<evidence type="ECO:0000313" key="11">
    <source>
        <dbReference type="EMBL" id="USW48923.1"/>
    </source>
</evidence>
<dbReference type="InterPro" id="IPR017972">
    <property type="entry name" value="Cyt_P450_CS"/>
</dbReference>
<dbReference type="GO" id="GO:0016705">
    <property type="term" value="F:oxidoreductase activity, acting on paired donors, with incorporation or reduction of molecular oxygen"/>
    <property type="evidence" value="ECO:0007669"/>
    <property type="project" value="InterPro"/>
</dbReference>
<dbReference type="GO" id="GO:0005506">
    <property type="term" value="F:iron ion binding"/>
    <property type="evidence" value="ECO:0007669"/>
    <property type="project" value="InterPro"/>
</dbReference>
<evidence type="ECO:0000256" key="2">
    <source>
        <dbReference type="ARBA" id="ARBA00010617"/>
    </source>
</evidence>
<dbReference type="InterPro" id="IPR001128">
    <property type="entry name" value="Cyt_P450"/>
</dbReference>
<evidence type="ECO:0000256" key="8">
    <source>
        <dbReference type="PIRSR" id="PIRSR602403-1"/>
    </source>
</evidence>
<keyword evidence="10" id="KW-0812">Transmembrane</keyword>
<dbReference type="EMBL" id="CP099419">
    <property type="protein sequence ID" value="USW48923.1"/>
    <property type="molecule type" value="Genomic_DNA"/>
</dbReference>
<dbReference type="SUPFAM" id="SSF48264">
    <property type="entry name" value="Cytochrome P450"/>
    <property type="match status" value="1"/>
</dbReference>
<keyword evidence="10" id="KW-1133">Transmembrane helix</keyword>
<evidence type="ECO:0000313" key="12">
    <source>
        <dbReference type="Proteomes" id="UP001056384"/>
    </source>
</evidence>
<name>A0A9Q9AL18_9PEZI</name>
<gene>
    <name evidence="11" type="ORF">Slin15195_G022420</name>
</gene>
<dbReference type="GO" id="GO:0020037">
    <property type="term" value="F:heme binding"/>
    <property type="evidence" value="ECO:0007669"/>
    <property type="project" value="InterPro"/>
</dbReference>
<evidence type="ECO:0000256" key="1">
    <source>
        <dbReference type="ARBA" id="ARBA00001971"/>
    </source>
</evidence>
<dbReference type="PROSITE" id="PS00086">
    <property type="entry name" value="CYTOCHROME_P450"/>
    <property type="match status" value="1"/>
</dbReference>
<comment type="cofactor">
    <cofactor evidence="1 8">
        <name>heme</name>
        <dbReference type="ChEBI" id="CHEBI:30413"/>
    </cofactor>
</comment>
<accession>A0A9Q9AL18</accession>
<evidence type="ECO:0000256" key="6">
    <source>
        <dbReference type="ARBA" id="ARBA00023004"/>
    </source>
</evidence>
<keyword evidence="10" id="KW-0472">Membrane</keyword>
<reference evidence="11" key="1">
    <citation type="submission" date="2022-06" db="EMBL/GenBank/DDBJ databases">
        <title>Complete genome sequences of two strains of the flax pathogen Septoria linicola.</title>
        <authorList>
            <person name="Lapalu N."/>
            <person name="Simon A."/>
            <person name="Demenou B."/>
            <person name="Paumier D."/>
            <person name="Guillot M.-P."/>
            <person name="Gout L."/>
            <person name="Valade R."/>
        </authorList>
    </citation>
    <scope>NUCLEOTIDE SEQUENCE</scope>
    <source>
        <strain evidence="11">SE15195</strain>
    </source>
</reference>
<keyword evidence="5 9" id="KW-0560">Oxidoreductase</keyword>
<protein>
    <submittedName>
        <fullName evidence="11">Cytochrome P450</fullName>
    </submittedName>
</protein>
<evidence type="ECO:0000256" key="9">
    <source>
        <dbReference type="RuleBase" id="RU000461"/>
    </source>
</evidence>
<evidence type="ECO:0000256" key="3">
    <source>
        <dbReference type="ARBA" id="ARBA00022617"/>
    </source>
</evidence>
<dbReference type="GO" id="GO:0004497">
    <property type="term" value="F:monooxygenase activity"/>
    <property type="evidence" value="ECO:0007669"/>
    <property type="project" value="UniProtKB-KW"/>
</dbReference>
<keyword evidence="3 8" id="KW-0349">Heme</keyword>
<keyword evidence="4 8" id="KW-0479">Metal-binding</keyword>
<dbReference type="InterPro" id="IPR002403">
    <property type="entry name" value="Cyt_P450_E_grp-IV"/>
</dbReference>
<dbReference type="CDD" id="cd11041">
    <property type="entry name" value="CYP503A1-like"/>
    <property type="match status" value="1"/>
</dbReference>
<organism evidence="11 12">
    <name type="scientific">Septoria linicola</name>
    <dbReference type="NCBI Taxonomy" id="215465"/>
    <lineage>
        <taxon>Eukaryota</taxon>
        <taxon>Fungi</taxon>
        <taxon>Dikarya</taxon>
        <taxon>Ascomycota</taxon>
        <taxon>Pezizomycotina</taxon>
        <taxon>Dothideomycetes</taxon>
        <taxon>Dothideomycetidae</taxon>
        <taxon>Mycosphaerellales</taxon>
        <taxon>Mycosphaerellaceae</taxon>
        <taxon>Septoria</taxon>
    </lineage>
</organism>
<feature type="binding site" description="axial binding residue" evidence="8">
    <location>
        <position position="485"/>
    </location>
    <ligand>
        <name>heme</name>
        <dbReference type="ChEBI" id="CHEBI:30413"/>
    </ligand>
    <ligandPart>
        <name>Fe</name>
        <dbReference type="ChEBI" id="CHEBI:18248"/>
    </ligandPart>
</feature>
<proteinExistence type="inferred from homology"/>
<dbReference type="AlphaFoldDB" id="A0A9Q9AL18"/>